<evidence type="ECO:0000313" key="2">
    <source>
        <dbReference type="EMBL" id="OIW18037.1"/>
    </source>
</evidence>
<evidence type="ECO:0008006" key="4">
    <source>
        <dbReference type="Google" id="ProtNLM"/>
    </source>
</evidence>
<dbReference type="Gramene" id="OIW18037">
    <property type="protein sequence ID" value="OIW18037"/>
    <property type="gene ID" value="TanjilG_31619"/>
</dbReference>
<proteinExistence type="predicted"/>
<keyword evidence="1" id="KW-1133">Transmembrane helix</keyword>
<dbReference type="AlphaFoldDB" id="A0A1J7HYQ1"/>
<name>A0A1J7HYQ1_LUPAN</name>
<sequence>MMYMDKCWQGLSGASGVGDKGDTSEGGWRWLGFWYGGIEMVVMVVVDVVVMAVVVVKVLEVMMVVIVIKVVVMLETENIVVLV</sequence>
<keyword evidence="1" id="KW-0472">Membrane</keyword>
<accession>A0A1J7HYQ1</accession>
<dbReference type="Proteomes" id="UP000188354">
    <property type="component" value="Chromosome LG01"/>
</dbReference>
<organism evidence="2 3">
    <name type="scientific">Lupinus angustifolius</name>
    <name type="common">Narrow-leaved blue lupine</name>
    <dbReference type="NCBI Taxonomy" id="3871"/>
    <lineage>
        <taxon>Eukaryota</taxon>
        <taxon>Viridiplantae</taxon>
        <taxon>Streptophyta</taxon>
        <taxon>Embryophyta</taxon>
        <taxon>Tracheophyta</taxon>
        <taxon>Spermatophyta</taxon>
        <taxon>Magnoliopsida</taxon>
        <taxon>eudicotyledons</taxon>
        <taxon>Gunneridae</taxon>
        <taxon>Pentapetalae</taxon>
        <taxon>rosids</taxon>
        <taxon>fabids</taxon>
        <taxon>Fabales</taxon>
        <taxon>Fabaceae</taxon>
        <taxon>Papilionoideae</taxon>
        <taxon>50 kb inversion clade</taxon>
        <taxon>genistoids sensu lato</taxon>
        <taxon>core genistoids</taxon>
        <taxon>Genisteae</taxon>
        <taxon>Lupinus</taxon>
    </lineage>
</organism>
<evidence type="ECO:0000256" key="1">
    <source>
        <dbReference type="SAM" id="Phobius"/>
    </source>
</evidence>
<feature type="transmembrane region" description="Helical" evidence="1">
    <location>
        <begin position="33"/>
        <end position="59"/>
    </location>
</feature>
<keyword evidence="3" id="KW-1185">Reference proteome</keyword>
<dbReference type="EMBL" id="CM007361">
    <property type="protein sequence ID" value="OIW18037.1"/>
    <property type="molecule type" value="Genomic_DNA"/>
</dbReference>
<reference evidence="2 3" key="1">
    <citation type="journal article" date="2017" name="Plant Biotechnol. J.">
        <title>A comprehensive draft genome sequence for lupin (Lupinus angustifolius), an emerging health food: insights into plant-microbe interactions and legume evolution.</title>
        <authorList>
            <person name="Hane J.K."/>
            <person name="Ming Y."/>
            <person name="Kamphuis L.G."/>
            <person name="Nelson M.N."/>
            <person name="Garg G."/>
            <person name="Atkins C.A."/>
            <person name="Bayer P.E."/>
            <person name="Bravo A."/>
            <person name="Bringans S."/>
            <person name="Cannon S."/>
            <person name="Edwards D."/>
            <person name="Foley R."/>
            <person name="Gao L.L."/>
            <person name="Harrison M.J."/>
            <person name="Huang W."/>
            <person name="Hurgobin B."/>
            <person name="Li S."/>
            <person name="Liu C.W."/>
            <person name="McGrath A."/>
            <person name="Morahan G."/>
            <person name="Murray J."/>
            <person name="Weller J."/>
            <person name="Jian J."/>
            <person name="Singh K.B."/>
        </authorList>
    </citation>
    <scope>NUCLEOTIDE SEQUENCE [LARGE SCALE GENOMIC DNA]</scope>
    <source>
        <strain evidence="3">cv. Tanjil</strain>
        <tissue evidence="2">Whole plant</tissue>
    </source>
</reference>
<protein>
    <recommendedName>
        <fullName evidence="4">Transmembrane protein</fullName>
    </recommendedName>
</protein>
<evidence type="ECO:0000313" key="3">
    <source>
        <dbReference type="Proteomes" id="UP000188354"/>
    </source>
</evidence>
<keyword evidence="1" id="KW-0812">Transmembrane</keyword>
<gene>
    <name evidence="2" type="ORF">TanjilG_31619</name>
</gene>